<dbReference type="AlphaFoldDB" id="A0A892ZL39"/>
<dbReference type="KEGG" id="ptes:JQU52_03075"/>
<protein>
    <submittedName>
        <fullName evidence="6">Threonine aldolase</fullName>
    </submittedName>
</protein>
<comment type="cofactor">
    <cofactor evidence="1">
        <name>pyridoxal 5'-phosphate</name>
        <dbReference type="ChEBI" id="CHEBI:597326"/>
    </cofactor>
</comment>
<evidence type="ECO:0000256" key="2">
    <source>
        <dbReference type="ARBA" id="ARBA00006966"/>
    </source>
</evidence>
<dbReference type="RefSeq" id="WP_230339688.1">
    <property type="nucleotide sequence ID" value="NZ_CP069798.1"/>
</dbReference>
<dbReference type="SUPFAM" id="SSF53383">
    <property type="entry name" value="PLP-dependent transferases"/>
    <property type="match status" value="1"/>
</dbReference>
<keyword evidence="4" id="KW-0663">Pyridoxal phosphate</keyword>
<dbReference type="GO" id="GO:0006520">
    <property type="term" value="P:amino acid metabolic process"/>
    <property type="evidence" value="ECO:0007669"/>
    <property type="project" value="InterPro"/>
</dbReference>
<dbReference type="InterPro" id="IPR015421">
    <property type="entry name" value="PyrdxlP-dep_Trfase_major"/>
</dbReference>
<evidence type="ECO:0000256" key="1">
    <source>
        <dbReference type="ARBA" id="ARBA00001933"/>
    </source>
</evidence>
<comment type="subunit">
    <text evidence="3">Homotetramer.</text>
</comment>
<evidence type="ECO:0000259" key="5">
    <source>
        <dbReference type="Pfam" id="PF01212"/>
    </source>
</evidence>
<sequence length="351" mass="38147">MQALHNPHDFAFASDNYSGIHPQILAAIATANGGHQPAYGADVYTEQLKQCIRQQFGEQAQAFPVFNGTGANVMALQALLPRYGAVICADSAHIHNDEGVAPEYVAGIKIFAVATVDGKLTPELIAKQAWGWGNEHRAQARAVYISQTTELGTCYSVAEIRAIADYCHQHGMWLYMDGARLANAAAHLNASLHDITTAAGVDMVSFGGTKNGIMLGECIVVLNPALADSMVYLRKINMQLGSKMRFISAQFLALLENDLWRTLASHSNAMAERLYQAVKNIEGVHITQPRQSNAVFAVLPAAAVHVLHQQFHFYDWNESSGEVRWMTSFDTTAEQVDAFAAAIQAACQEAA</sequence>
<proteinExistence type="inferred from homology"/>
<name>A0A892ZL39_9NEIS</name>
<dbReference type="GO" id="GO:0016829">
    <property type="term" value="F:lyase activity"/>
    <property type="evidence" value="ECO:0007669"/>
    <property type="project" value="InterPro"/>
</dbReference>
<dbReference type="EMBL" id="CP069798">
    <property type="protein sequence ID" value="QRQ82406.1"/>
    <property type="molecule type" value="Genomic_DNA"/>
</dbReference>
<dbReference type="Gene3D" id="3.40.640.10">
    <property type="entry name" value="Type I PLP-dependent aspartate aminotransferase-like (Major domain)"/>
    <property type="match status" value="1"/>
</dbReference>
<dbReference type="PANTHER" id="PTHR48097">
    <property type="entry name" value="L-THREONINE ALDOLASE-RELATED"/>
    <property type="match status" value="1"/>
</dbReference>
<dbReference type="PANTHER" id="PTHR48097:SF5">
    <property type="entry name" value="LOW SPECIFICITY L-THREONINE ALDOLASE"/>
    <property type="match status" value="1"/>
</dbReference>
<comment type="similarity">
    <text evidence="2">Belongs to the threonine aldolase family.</text>
</comment>
<feature type="domain" description="Aromatic amino acid beta-eliminating lyase/threonine aldolase" evidence="5">
    <location>
        <begin position="12"/>
        <end position="298"/>
    </location>
</feature>
<dbReference type="Gene3D" id="3.90.1150.10">
    <property type="entry name" value="Aspartate Aminotransferase, domain 1"/>
    <property type="match status" value="1"/>
</dbReference>
<accession>A0A892ZL39</accession>
<dbReference type="InterPro" id="IPR001597">
    <property type="entry name" value="ArAA_b-elim_lyase/Thr_aldolase"/>
</dbReference>
<gene>
    <name evidence="6" type="ORF">JQU52_03075</name>
</gene>
<dbReference type="Pfam" id="PF01212">
    <property type="entry name" value="Beta_elim_lyase"/>
    <property type="match status" value="1"/>
</dbReference>
<evidence type="ECO:0000256" key="4">
    <source>
        <dbReference type="ARBA" id="ARBA00022898"/>
    </source>
</evidence>
<evidence type="ECO:0000313" key="7">
    <source>
        <dbReference type="Proteomes" id="UP000653156"/>
    </source>
</evidence>
<keyword evidence="7" id="KW-1185">Reference proteome</keyword>
<dbReference type="InterPro" id="IPR015422">
    <property type="entry name" value="PyrdxlP-dep_Trfase_small"/>
</dbReference>
<reference evidence="6" key="1">
    <citation type="submission" date="2021-02" db="EMBL/GenBank/DDBJ databases">
        <title>Neisseriaceae sp. 26B isolated from the cloaca of a Common Toad-headed Turtle (Mesoclemmys nasuta).</title>
        <authorList>
            <person name="Spergser J."/>
            <person name="Busse H.-J."/>
        </authorList>
    </citation>
    <scope>NUCLEOTIDE SEQUENCE</scope>
    <source>
        <strain evidence="6">26B</strain>
    </source>
</reference>
<organism evidence="6 7">
    <name type="scientific">Paralysiella testudinis</name>
    <dbReference type="NCBI Taxonomy" id="2809020"/>
    <lineage>
        <taxon>Bacteria</taxon>
        <taxon>Pseudomonadati</taxon>
        <taxon>Pseudomonadota</taxon>
        <taxon>Betaproteobacteria</taxon>
        <taxon>Neisseriales</taxon>
        <taxon>Neisseriaceae</taxon>
        <taxon>Paralysiella</taxon>
    </lineage>
</organism>
<evidence type="ECO:0000313" key="6">
    <source>
        <dbReference type="EMBL" id="QRQ82406.1"/>
    </source>
</evidence>
<evidence type="ECO:0000256" key="3">
    <source>
        <dbReference type="ARBA" id="ARBA00011881"/>
    </source>
</evidence>
<dbReference type="Proteomes" id="UP000653156">
    <property type="component" value="Chromosome"/>
</dbReference>
<dbReference type="InterPro" id="IPR015424">
    <property type="entry name" value="PyrdxlP-dep_Trfase"/>
</dbReference>